<keyword evidence="2" id="KW-1185">Reference proteome</keyword>
<reference evidence="1" key="1">
    <citation type="submission" date="2020-06" db="EMBL/GenBank/DDBJ databases">
        <title>Draft genome of Bugula neritina, a colonial animal packing powerful symbionts and potential medicines.</title>
        <authorList>
            <person name="Rayko M."/>
        </authorList>
    </citation>
    <scope>NUCLEOTIDE SEQUENCE [LARGE SCALE GENOMIC DNA]</scope>
    <source>
        <strain evidence="1">Kwan_BN1</strain>
    </source>
</reference>
<dbReference type="AlphaFoldDB" id="A0A7J7JBT8"/>
<name>A0A7J7JBT8_BUGNE</name>
<accession>A0A7J7JBT8</accession>
<evidence type="ECO:0000313" key="1">
    <source>
        <dbReference type="EMBL" id="KAF6022828.1"/>
    </source>
</evidence>
<dbReference type="EMBL" id="VXIV02002800">
    <property type="protein sequence ID" value="KAF6022828.1"/>
    <property type="molecule type" value="Genomic_DNA"/>
</dbReference>
<comment type="caution">
    <text evidence="1">The sequence shown here is derived from an EMBL/GenBank/DDBJ whole genome shotgun (WGS) entry which is preliminary data.</text>
</comment>
<evidence type="ECO:0000313" key="2">
    <source>
        <dbReference type="Proteomes" id="UP000593567"/>
    </source>
</evidence>
<sequence>MFRHWCCKEDVNKPLNVQRTKIVQAYQEGYYKVKIGETNCGTFGWSGCSLYGTRTHLVSYTYLTQYDHDMDRTCKSEHLTCCHGYVLLGKEGGNNCFALADLDDEQKTLFARLKSFDGLLGGK</sequence>
<organism evidence="1 2">
    <name type="scientific">Bugula neritina</name>
    <name type="common">Brown bryozoan</name>
    <name type="synonym">Sertularia neritina</name>
    <dbReference type="NCBI Taxonomy" id="10212"/>
    <lineage>
        <taxon>Eukaryota</taxon>
        <taxon>Metazoa</taxon>
        <taxon>Spiralia</taxon>
        <taxon>Lophotrochozoa</taxon>
        <taxon>Bryozoa</taxon>
        <taxon>Gymnolaemata</taxon>
        <taxon>Cheilostomatida</taxon>
        <taxon>Flustrina</taxon>
        <taxon>Buguloidea</taxon>
        <taxon>Bugulidae</taxon>
        <taxon>Bugula</taxon>
    </lineage>
</organism>
<dbReference type="Proteomes" id="UP000593567">
    <property type="component" value="Unassembled WGS sequence"/>
</dbReference>
<protein>
    <submittedName>
        <fullName evidence="1">Uncharacterized protein</fullName>
    </submittedName>
</protein>
<gene>
    <name evidence="1" type="ORF">EB796_018862</name>
</gene>
<proteinExistence type="predicted"/>